<protein>
    <submittedName>
        <fullName evidence="2">Uncharacterized protein</fullName>
    </submittedName>
</protein>
<accession>I6NQV4</accession>
<keyword evidence="3" id="KW-1185">Reference proteome</keyword>
<dbReference type="RefSeq" id="YP_006560806.1">
    <property type="nucleotide sequence ID" value="NC_018278.1"/>
</dbReference>
<evidence type="ECO:0000256" key="1">
    <source>
        <dbReference type="SAM" id="MobiDB-lite"/>
    </source>
</evidence>
<evidence type="ECO:0000313" key="3">
    <source>
        <dbReference type="Proteomes" id="UP000009001"/>
    </source>
</evidence>
<dbReference type="Pfam" id="PF23978">
    <property type="entry name" value="DUF7303"/>
    <property type="match status" value="1"/>
</dbReference>
<dbReference type="KEGG" id="vg:13405615"/>
<dbReference type="GeneID" id="13405615"/>
<organism evidence="2 3">
    <name type="scientific">Burkholderia phage vB_BceS_KL1</name>
    <dbReference type="NCBI Taxonomy" id="1132026"/>
    <lineage>
        <taxon>Viruses</taxon>
        <taxon>Duplodnaviria</taxon>
        <taxon>Heunggongvirae</taxon>
        <taxon>Uroviricota</taxon>
        <taxon>Caudoviricetes</taxon>
        <taxon>Jondennisvirinae</taxon>
        <taxon>Kilunavirus</taxon>
        <taxon>Kilunavirus KL1</taxon>
    </lineage>
</organism>
<name>I6NQV4_9CAUD</name>
<sequence length="184" mass="18879">MALNKKQTAAFAALSAAIAASAEGFIYAAAGDVAPFVAAGLVETNETIKDENGNIAVRLKPETEGTSNVNTATNTAAPVAASAFAIEDGVPLPSGSGRGRTGTTYPFDALNVGQSFFVPNSEDKPNAAKSLASTVSSATARYAQPSPDGATKTNKKGETVPVMVETRKFVVRAVEGGARVWRTK</sequence>
<dbReference type="OrthoDB" id="11274at10239"/>
<feature type="region of interest" description="Disordered" evidence="1">
    <location>
        <begin position="138"/>
        <end position="159"/>
    </location>
</feature>
<evidence type="ECO:0000313" key="2">
    <source>
        <dbReference type="EMBL" id="AEX56125.1"/>
    </source>
</evidence>
<dbReference type="EMBL" id="JF939047">
    <property type="protein sequence ID" value="AEX56125.1"/>
    <property type="molecule type" value="Genomic_DNA"/>
</dbReference>
<dbReference type="Proteomes" id="UP000009001">
    <property type="component" value="Segment"/>
</dbReference>
<gene>
    <name evidence="2" type="ORF">KL1_00055</name>
</gene>
<dbReference type="InterPro" id="IPR055727">
    <property type="entry name" value="DUF7303"/>
</dbReference>
<reference evidence="2 3" key="1">
    <citation type="journal article" date="2012" name="BMC Genomics">
        <title>Comparative analysis of two phenotypically-similar but genomically-distinct Burkholderia cenocepacia-specific bacteriophages.</title>
        <authorList>
            <person name="Lynch K.H."/>
            <person name="Stothard P."/>
            <person name="Dennis J.J."/>
        </authorList>
    </citation>
    <scope>NUCLEOTIDE SEQUENCE [LARGE SCALE GENOMIC DNA]</scope>
</reference>
<proteinExistence type="predicted"/>